<protein>
    <submittedName>
        <fullName evidence="5">DNA-binding transcriptional regulator YhcF (GntR family)</fullName>
    </submittedName>
</protein>
<sequence length="302" mass="32576">MSKLSVESASAVPVYRQIVEQIRFLVESGGLRPGERLPPVRQLAENLGVNRNTVVKAYATLREMGMIETRGASGTVIATPPVAVQQAPALRDAVLAAVRGGMSPEQVRDAAYAIARQGASGVRAVFVECNEERAQAFSKELSVRLRIDVRPGLLTELDTSTNDVGLVITTFFHLAEVRRWARTRQRDIETAAIVVAPHIRTLMKVAELPAGARVGVRYSTEHQSAQVRDWLATAGSAEVVLIASAAPVPADLAVLVVPSEDPRLGEGAGPGTEVVEFGNVLDEGSIRMVATVVDEIRFRRWV</sequence>
<dbReference type="Pfam" id="PF00392">
    <property type="entry name" value="GntR"/>
    <property type="match status" value="1"/>
</dbReference>
<keyword evidence="1" id="KW-0805">Transcription regulation</keyword>
<dbReference type="PANTHER" id="PTHR38445:SF9">
    <property type="entry name" value="HTH-TYPE TRANSCRIPTIONAL REPRESSOR YTRA"/>
    <property type="match status" value="1"/>
</dbReference>
<dbReference type="InterPro" id="IPR036390">
    <property type="entry name" value="WH_DNA-bd_sf"/>
</dbReference>
<reference evidence="5 6" key="1">
    <citation type="submission" date="2020-11" db="EMBL/GenBank/DDBJ databases">
        <title>Sequencing the genomes of 1000 actinobacteria strains.</title>
        <authorList>
            <person name="Klenk H.-P."/>
        </authorList>
    </citation>
    <scope>NUCLEOTIDE SEQUENCE [LARGE SCALE GENOMIC DNA]</scope>
    <source>
        <strain evidence="5 6">DSM 101692</strain>
    </source>
</reference>
<dbReference type="RefSeq" id="WP_196925823.1">
    <property type="nucleotide sequence ID" value="NZ_JADOTX010000001.1"/>
</dbReference>
<dbReference type="Gene3D" id="1.10.10.10">
    <property type="entry name" value="Winged helix-like DNA-binding domain superfamily/Winged helix DNA-binding domain"/>
    <property type="match status" value="1"/>
</dbReference>
<keyword evidence="3" id="KW-0804">Transcription</keyword>
<evidence type="ECO:0000256" key="1">
    <source>
        <dbReference type="ARBA" id="ARBA00023015"/>
    </source>
</evidence>
<evidence type="ECO:0000256" key="2">
    <source>
        <dbReference type="ARBA" id="ARBA00023125"/>
    </source>
</evidence>
<dbReference type="Proteomes" id="UP000614915">
    <property type="component" value="Unassembled WGS sequence"/>
</dbReference>
<keyword evidence="6" id="KW-1185">Reference proteome</keyword>
<dbReference type="InterPro" id="IPR000524">
    <property type="entry name" value="Tscrpt_reg_HTH_GntR"/>
</dbReference>
<dbReference type="GO" id="GO:0003677">
    <property type="term" value="F:DNA binding"/>
    <property type="evidence" value="ECO:0007669"/>
    <property type="project" value="UniProtKB-KW"/>
</dbReference>
<name>A0ABS0JE87_9ACTN</name>
<evidence type="ECO:0000256" key="3">
    <source>
        <dbReference type="ARBA" id="ARBA00023163"/>
    </source>
</evidence>
<keyword evidence="2 5" id="KW-0238">DNA-binding</keyword>
<dbReference type="SUPFAM" id="SSF46785">
    <property type="entry name" value="Winged helix' DNA-binding domain"/>
    <property type="match status" value="1"/>
</dbReference>
<organism evidence="5 6">
    <name type="scientific">Micromonospora ureilytica</name>
    <dbReference type="NCBI Taxonomy" id="709868"/>
    <lineage>
        <taxon>Bacteria</taxon>
        <taxon>Bacillati</taxon>
        <taxon>Actinomycetota</taxon>
        <taxon>Actinomycetes</taxon>
        <taxon>Micromonosporales</taxon>
        <taxon>Micromonosporaceae</taxon>
        <taxon>Micromonospora</taxon>
    </lineage>
</organism>
<dbReference type="CDD" id="cd07377">
    <property type="entry name" value="WHTH_GntR"/>
    <property type="match status" value="1"/>
</dbReference>
<dbReference type="PROSITE" id="PS50949">
    <property type="entry name" value="HTH_GNTR"/>
    <property type="match status" value="1"/>
</dbReference>
<gene>
    <name evidence="5" type="ORF">IW248_000945</name>
</gene>
<comment type="caution">
    <text evidence="5">The sequence shown here is derived from an EMBL/GenBank/DDBJ whole genome shotgun (WGS) entry which is preliminary data.</text>
</comment>
<evidence type="ECO:0000313" key="6">
    <source>
        <dbReference type="Proteomes" id="UP000614915"/>
    </source>
</evidence>
<evidence type="ECO:0000259" key="4">
    <source>
        <dbReference type="PROSITE" id="PS50949"/>
    </source>
</evidence>
<accession>A0ABS0JE87</accession>
<dbReference type="PRINTS" id="PR00035">
    <property type="entry name" value="HTHGNTR"/>
</dbReference>
<dbReference type="PANTHER" id="PTHR38445">
    <property type="entry name" value="HTH-TYPE TRANSCRIPTIONAL REPRESSOR YTRA"/>
    <property type="match status" value="1"/>
</dbReference>
<feature type="domain" description="HTH gntR-type" evidence="4">
    <location>
        <begin position="12"/>
        <end position="80"/>
    </location>
</feature>
<dbReference type="SMART" id="SM00345">
    <property type="entry name" value="HTH_GNTR"/>
    <property type="match status" value="1"/>
</dbReference>
<evidence type="ECO:0000313" key="5">
    <source>
        <dbReference type="EMBL" id="MBG6064658.1"/>
    </source>
</evidence>
<dbReference type="EMBL" id="JADOTX010000001">
    <property type="protein sequence ID" value="MBG6064658.1"/>
    <property type="molecule type" value="Genomic_DNA"/>
</dbReference>
<proteinExistence type="predicted"/>
<dbReference type="InterPro" id="IPR036388">
    <property type="entry name" value="WH-like_DNA-bd_sf"/>
</dbReference>